<protein>
    <recommendedName>
        <fullName evidence="3">Apple domain-containing protein</fullName>
    </recommendedName>
</protein>
<dbReference type="EMBL" id="CAJNJA010044252">
    <property type="protein sequence ID" value="CAE7800451.1"/>
    <property type="molecule type" value="Genomic_DNA"/>
</dbReference>
<dbReference type="AlphaFoldDB" id="A0A812YX82"/>
<gene>
    <name evidence="1" type="ORF">SNEC2469_LOCUS23603</name>
</gene>
<keyword evidence="2" id="KW-1185">Reference proteome</keyword>
<comment type="caution">
    <text evidence="1">The sequence shown here is derived from an EMBL/GenBank/DDBJ whole genome shotgun (WGS) entry which is preliminary data.</text>
</comment>
<dbReference type="OrthoDB" id="433519at2759"/>
<dbReference type="Proteomes" id="UP000601435">
    <property type="component" value="Unassembled WGS sequence"/>
</dbReference>
<evidence type="ECO:0000313" key="1">
    <source>
        <dbReference type="EMBL" id="CAE7800451.1"/>
    </source>
</evidence>
<accession>A0A812YX82</accession>
<sequence>MSSSSAAKGHLAMVSILMLGALTIFRASMRSTLYTLGCLALFWCASCSHRRRSVTATGWYNAMCGGSDSVKTFSSKSDMVKAGWVFSWDDNSLWDESATYSSAYRGSFASGDGMVSLQLQGHGTVVLTYGSDSSGTVKVFLNGQEKGSASANTVSQKAELVFNTGDILQVQEAGSIILIQSIDFVCDLTSPTTPVWSYHEAVPSSSLPYEMGYQADLNLNSASYTVMMWLKQGVSEPSDAIIIGQHIGTSTTTTFTTVTVTETTVTVSSTTTTQTTTTDLCQWYAYTDLYSSGYAGGVTDAFDLHSAKEKCIELGESACKAVTCTSGGSCTVRAAVKLAASAYGETSYVPSSMCYLGGYRNLVGLTRSGVPFTDAATGSGFIMYSAQDVRSRFSQTSLPSDMADHLICVKYSSGSGWMYDDDAGNDVGFIARDTDVLIASVDFAADTVTSLVGTDEYYAHLTKGYNSGDLVFVAGKYGTSSTSDAGEVYVSGTYFIVPSVDTVSYPDVLATAASAPSQFTSTDNVVDYYQHQTSSVSEVHMKITNYYTGSNSDNWKVFDGSYTSAVQVQEPDLLWEGEGLQSRVHSVTLYTTTSGNDYTAYFQTSDLSSGSWSSGDIQNATADWVQQSSYWKWTIPIKAETMKLEVRLRGSGLTFADSPDGSQHASRSFQLSGFEVNLRSTVTTTVTATMTTTHTETATTTTTSATTSTITVTTTTLTSFPSVGFDSHADLKCASTGESSSGLTDATEDQCKLACWSSSTCVGFNYAAAGGGADNCRLLASFTSLAAETGTTCYLRMATGMCPYQFQYAYYANSAYCCKTNKEKDDGSGESCDGSAMHAGNTVSMCCATRLRSLRMHLSSAALPKPLCPGCPGREQFRRVPESSLLLGWIGSAK</sequence>
<evidence type="ECO:0008006" key="3">
    <source>
        <dbReference type="Google" id="ProtNLM"/>
    </source>
</evidence>
<proteinExistence type="predicted"/>
<name>A0A812YX82_9DINO</name>
<organism evidence="1 2">
    <name type="scientific">Symbiodinium necroappetens</name>
    <dbReference type="NCBI Taxonomy" id="1628268"/>
    <lineage>
        <taxon>Eukaryota</taxon>
        <taxon>Sar</taxon>
        <taxon>Alveolata</taxon>
        <taxon>Dinophyceae</taxon>
        <taxon>Suessiales</taxon>
        <taxon>Symbiodiniaceae</taxon>
        <taxon>Symbiodinium</taxon>
    </lineage>
</organism>
<reference evidence="1" key="1">
    <citation type="submission" date="2021-02" db="EMBL/GenBank/DDBJ databases">
        <authorList>
            <person name="Dougan E. K."/>
            <person name="Rhodes N."/>
            <person name="Thang M."/>
            <person name="Chan C."/>
        </authorList>
    </citation>
    <scope>NUCLEOTIDE SEQUENCE</scope>
</reference>
<evidence type="ECO:0000313" key="2">
    <source>
        <dbReference type="Proteomes" id="UP000601435"/>
    </source>
</evidence>